<dbReference type="Pfam" id="PF24539">
    <property type="entry name" value="DUF7600"/>
    <property type="match status" value="1"/>
</dbReference>
<comment type="caution">
    <text evidence="2">The sequence shown here is derived from an EMBL/GenBank/DDBJ whole genome shotgun (WGS) entry which is preliminary data.</text>
</comment>
<dbReference type="Proteomes" id="UP000226031">
    <property type="component" value="Unassembled WGS sequence"/>
</dbReference>
<feature type="domain" description="DUF7600" evidence="1">
    <location>
        <begin position="341"/>
        <end position="497"/>
    </location>
</feature>
<evidence type="ECO:0000259" key="1">
    <source>
        <dbReference type="Pfam" id="PF24539"/>
    </source>
</evidence>
<dbReference type="EMBL" id="PDND01000061">
    <property type="protein sequence ID" value="PGH33501.1"/>
    <property type="molecule type" value="Genomic_DNA"/>
</dbReference>
<dbReference type="STRING" id="73230.A0A2B7ZJH2"/>
<dbReference type="SUPFAM" id="SSF81383">
    <property type="entry name" value="F-box domain"/>
    <property type="match status" value="1"/>
</dbReference>
<keyword evidence="3" id="KW-1185">Reference proteome</keyword>
<reference evidence="2 3" key="1">
    <citation type="submission" date="2017-10" db="EMBL/GenBank/DDBJ databases">
        <title>Comparative genomics in systemic dimorphic fungi from Ajellomycetaceae.</title>
        <authorList>
            <person name="Munoz J.F."/>
            <person name="Mcewen J.G."/>
            <person name="Clay O.K."/>
            <person name="Cuomo C.A."/>
        </authorList>
    </citation>
    <scope>NUCLEOTIDE SEQUENCE [LARGE SCALE GENOMIC DNA]</scope>
    <source>
        <strain evidence="2 3">UAMH4076</strain>
    </source>
</reference>
<organism evidence="2 3">
    <name type="scientific">[Emmonsia] crescens</name>
    <dbReference type="NCBI Taxonomy" id="73230"/>
    <lineage>
        <taxon>Eukaryota</taxon>
        <taxon>Fungi</taxon>
        <taxon>Dikarya</taxon>
        <taxon>Ascomycota</taxon>
        <taxon>Pezizomycotina</taxon>
        <taxon>Eurotiomycetes</taxon>
        <taxon>Eurotiomycetidae</taxon>
        <taxon>Onygenales</taxon>
        <taxon>Ajellomycetaceae</taxon>
        <taxon>Emergomyces</taxon>
    </lineage>
</organism>
<evidence type="ECO:0000313" key="3">
    <source>
        <dbReference type="Proteomes" id="UP000226031"/>
    </source>
</evidence>
<gene>
    <name evidence="2" type="ORF">GX50_03657</name>
</gene>
<accession>A0A2B7ZJH2</accession>
<dbReference type="InterPro" id="IPR036047">
    <property type="entry name" value="F-box-like_dom_sf"/>
</dbReference>
<protein>
    <recommendedName>
        <fullName evidence="1">DUF7600 domain-containing protein</fullName>
    </recommendedName>
</protein>
<name>A0A2B7ZJH2_9EURO</name>
<dbReference type="CDD" id="cd09917">
    <property type="entry name" value="F-box_SF"/>
    <property type="match status" value="1"/>
</dbReference>
<dbReference type="InterPro" id="IPR056021">
    <property type="entry name" value="DUF7600"/>
</dbReference>
<sequence>MPGTNYLYCILCGALVPYRYPRTSWQTEYRAVRVTNDEEKKRFLTGLGGYIPLNIPFSAPSNPDQRYDDTEYGWSPLDDFTPFLSAANRADIGYVFHDLCWNLLNALTYPDPVPIDRFYDICLSLPPRSRNWLHWGHTYGGLLKTDRVYYPWEEAHLAGMITGSLTKPKLSPYYYHKQDPWNIPELRQILSETKERPAQEPSSDELVIARRPQQHVDCFSVLPVELCEEILTKLLVEDVVSLRLASRSFACLPLTQYFWSSRFRPDMDRDFIFEATIPDHDSVVNAGCRDWRALYDKTGQSLLEGGALANRRRIWNCNRSFARLLSTEPLDKVRLEKADRYNNIVWKVVGAGYHSPHTSSVLYDRLYVQAARVPREISQIAVSLVTLNDKQYVSGIRLSSHKEPGVDMGYIIPGSEVVLDLESEGGTSATLSGFITAVGPNGIHALRATTLDGILSRWGGCPDATPVTLRLCTNERISHLKCAFDGFKLVELSVPDTEVGSHERPPHLPLRTTAIWYPDIPPEDVHLHESTFAGKEVPQSEYHPLIHVMFGGPQGSYLKYLTRISVTVSGQMIVGINFEYGGEGAPVERLQAGHNAITVDNSLKIPFTLDGPGGEILTGIQVNGDYWKNITSIKVNFLFYPNFTSVYIFPPATSR</sequence>
<evidence type="ECO:0000313" key="2">
    <source>
        <dbReference type="EMBL" id="PGH33501.1"/>
    </source>
</evidence>
<proteinExistence type="predicted"/>
<dbReference type="AlphaFoldDB" id="A0A2B7ZJH2"/>